<proteinExistence type="predicted"/>
<sequence length="86" mass="10400">MMFLSERKTIRRNFSRKQSKPSISLLKAMKNIPLPLLLRMETLFKDHLERLLRSILMQTIAWTHHFNAVHAERVLRKHSHKNQFPR</sequence>
<evidence type="ECO:0000313" key="2">
    <source>
        <dbReference type="Proteomes" id="UP001158576"/>
    </source>
</evidence>
<gene>
    <name evidence="1" type="ORF">OKIOD_LOCUS5420</name>
</gene>
<accession>A0ABN7S8K4</accession>
<evidence type="ECO:0000313" key="1">
    <source>
        <dbReference type="EMBL" id="CAG5094782.1"/>
    </source>
</evidence>
<keyword evidence="2" id="KW-1185">Reference proteome</keyword>
<organism evidence="1 2">
    <name type="scientific">Oikopleura dioica</name>
    <name type="common">Tunicate</name>
    <dbReference type="NCBI Taxonomy" id="34765"/>
    <lineage>
        <taxon>Eukaryota</taxon>
        <taxon>Metazoa</taxon>
        <taxon>Chordata</taxon>
        <taxon>Tunicata</taxon>
        <taxon>Appendicularia</taxon>
        <taxon>Copelata</taxon>
        <taxon>Oikopleuridae</taxon>
        <taxon>Oikopleura</taxon>
    </lineage>
</organism>
<dbReference type="Proteomes" id="UP001158576">
    <property type="component" value="Chromosome XSR"/>
</dbReference>
<protein>
    <submittedName>
        <fullName evidence="1">Oidioi.mRNA.OKI2018_I69.XSR.g13862.t1.cds</fullName>
    </submittedName>
</protein>
<name>A0ABN7S8K4_OIKDI</name>
<dbReference type="EMBL" id="OU015569">
    <property type="protein sequence ID" value="CAG5094782.1"/>
    <property type="molecule type" value="Genomic_DNA"/>
</dbReference>
<reference evidence="1 2" key="1">
    <citation type="submission" date="2021-04" db="EMBL/GenBank/DDBJ databases">
        <authorList>
            <person name="Bliznina A."/>
        </authorList>
    </citation>
    <scope>NUCLEOTIDE SEQUENCE [LARGE SCALE GENOMIC DNA]</scope>
</reference>